<dbReference type="InterPro" id="IPR002060">
    <property type="entry name" value="Squ/phyt_synthse"/>
</dbReference>
<dbReference type="SFLD" id="SFLDS00005">
    <property type="entry name" value="Isoprenoid_Synthase_Type_I"/>
    <property type="match status" value="1"/>
</dbReference>
<dbReference type="PANTHER" id="PTHR31480">
    <property type="entry name" value="BIFUNCTIONAL LYCOPENE CYCLASE/PHYTOENE SYNTHASE"/>
    <property type="match status" value="1"/>
</dbReference>
<dbReference type="SFLD" id="SFLDG01212">
    <property type="entry name" value="Phytoene_synthase_like"/>
    <property type="match status" value="1"/>
</dbReference>
<dbReference type="InterPro" id="IPR044843">
    <property type="entry name" value="Trans_IPPS_bact-type"/>
</dbReference>
<protein>
    <submittedName>
        <fullName evidence="4">Phytoene/squalene synthase family protein</fullName>
    </submittedName>
</protein>
<reference evidence="4 5" key="1">
    <citation type="submission" date="2019-12" db="EMBL/GenBank/DDBJ databases">
        <title>Complete genome sequence of Leuconostoc lactis strain AVN1 provides insights into metabolic potential.</title>
        <authorList>
            <person name="Besrour N."/>
            <person name="Najjari A."/>
            <person name="Fhoula I."/>
            <person name="Jaballah S."/>
            <person name="Klibi N."/>
            <person name="Ouzari H.I."/>
        </authorList>
    </citation>
    <scope>NUCLEOTIDE SEQUENCE [LARGE SCALE GENOMIC DNA]</scope>
    <source>
        <strain evidence="4 5">AVN1</strain>
    </source>
</reference>
<dbReference type="PROSITE" id="PS01045">
    <property type="entry name" value="SQUALEN_PHYTOEN_SYN_2"/>
    <property type="match status" value="1"/>
</dbReference>
<dbReference type="InterPro" id="IPR008949">
    <property type="entry name" value="Isoprenoid_synthase_dom_sf"/>
</dbReference>
<name>A0A6L7A743_LEULA</name>
<evidence type="ECO:0000256" key="1">
    <source>
        <dbReference type="ARBA" id="ARBA00004829"/>
    </source>
</evidence>
<sequence>MVTIQKIPNSVLENFSSSKAAIKQNSSSFYFAFSKLDKDQAYSIFVIYDYLRQIDDAADNHDRITFNKLIFLWETACNTNNIVINKTSNIADRVAYIFNHFSIETKLMTDMIQGQLRDLNNIEINTLSELETYCYQVAGTVGCMIFCILSRNSIENNRKAVINVGIALQLTNILRDVHEDAMADRYFIPKQLLLKYDIQKQVLLESKPDIQTQSLLQYLARLALSKYAETDVITDQILDRKGKVALELSINVYKKILTKLMKNNFVDLSKRVYVTPQEKLLLLLKTFSKHIK</sequence>
<dbReference type="CDD" id="cd00683">
    <property type="entry name" value="Trans_IPPS_HH"/>
    <property type="match status" value="1"/>
</dbReference>
<dbReference type="Gene3D" id="1.10.600.10">
    <property type="entry name" value="Farnesyl Diphosphate Synthase"/>
    <property type="match status" value="1"/>
</dbReference>
<dbReference type="SUPFAM" id="SSF48576">
    <property type="entry name" value="Terpenoid synthases"/>
    <property type="match status" value="1"/>
</dbReference>
<dbReference type="Proteomes" id="UP000478636">
    <property type="component" value="Unassembled WGS sequence"/>
</dbReference>
<comment type="caution">
    <text evidence="4">The sequence shown here is derived from an EMBL/GenBank/DDBJ whole genome shotgun (WGS) entry which is preliminary data.</text>
</comment>
<dbReference type="InterPro" id="IPR033904">
    <property type="entry name" value="Trans_IPPS_HH"/>
</dbReference>
<dbReference type="Pfam" id="PF00494">
    <property type="entry name" value="SQS_PSY"/>
    <property type="match status" value="1"/>
</dbReference>
<dbReference type="InterPro" id="IPR019845">
    <property type="entry name" value="Squalene/phytoene_synthase_CS"/>
</dbReference>
<dbReference type="EMBL" id="WSZI01000013">
    <property type="protein sequence ID" value="MWN21155.1"/>
    <property type="molecule type" value="Genomic_DNA"/>
</dbReference>
<evidence type="ECO:0000313" key="5">
    <source>
        <dbReference type="Proteomes" id="UP000478636"/>
    </source>
</evidence>
<evidence type="ECO:0000313" key="4">
    <source>
        <dbReference type="EMBL" id="MWN21155.1"/>
    </source>
</evidence>
<keyword evidence="2" id="KW-0808">Transferase</keyword>
<accession>A0A6L7A743</accession>
<dbReference type="GO" id="GO:0051996">
    <property type="term" value="F:squalene synthase [NAD(P)H] activity"/>
    <property type="evidence" value="ECO:0007669"/>
    <property type="project" value="InterPro"/>
</dbReference>
<comment type="pathway">
    <text evidence="1">Carotenoid biosynthesis.</text>
</comment>
<organism evidence="4 5">
    <name type="scientific">Leuconostoc lactis</name>
    <dbReference type="NCBI Taxonomy" id="1246"/>
    <lineage>
        <taxon>Bacteria</taxon>
        <taxon>Bacillati</taxon>
        <taxon>Bacillota</taxon>
        <taxon>Bacilli</taxon>
        <taxon>Lactobacillales</taxon>
        <taxon>Lactobacillaceae</taxon>
        <taxon>Leuconostoc</taxon>
    </lineage>
</organism>
<evidence type="ECO:0000256" key="2">
    <source>
        <dbReference type="ARBA" id="ARBA00022679"/>
    </source>
</evidence>
<proteinExistence type="predicted"/>
<dbReference type="GO" id="GO:0004311">
    <property type="term" value="F:geranylgeranyl diphosphate synthase activity"/>
    <property type="evidence" value="ECO:0007669"/>
    <property type="project" value="InterPro"/>
</dbReference>
<gene>
    <name evidence="4" type="ORF">GQS40_05635</name>
</gene>
<dbReference type="SFLD" id="SFLDG01018">
    <property type="entry name" value="Squalene/Phytoene_Synthase_Lik"/>
    <property type="match status" value="1"/>
</dbReference>
<keyword evidence="3" id="KW-0125">Carotenoid biosynthesis</keyword>
<dbReference type="AlphaFoldDB" id="A0A6L7A743"/>
<dbReference type="GO" id="GO:0016117">
    <property type="term" value="P:carotenoid biosynthetic process"/>
    <property type="evidence" value="ECO:0007669"/>
    <property type="project" value="UniProtKB-KW"/>
</dbReference>
<evidence type="ECO:0000256" key="3">
    <source>
        <dbReference type="ARBA" id="ARBA00022746"/>
    </source>
</evidence>